<gene>
    <name evidence="2" type="ORF">PB01_08855</name>
</gene>
<name>A0A5J6SLQ0_9BACI</name>
<evidence type="ECO:0000259" key="1">
    <source>
        <dbReference type="SMART" id="SM00382"/>
    </source>
</evidence>
<dbReference type="KEGG" id="psyo:PB01_08855"/>
<proteinExistence type="predicted"/>
<evidence type="ECO:0000313" key="2">
    <source>
        <dbReference type="EMBL" id="QFF98930.1"/>
    </source>
</evidence>
<dbReference type="Pfam" id="PF07728">
    <property type="entry name" value="AAA_5"/>
    <property type="match status" value="1"/>
</dbReference>
<dbReference type="Proteomes" id="UP000325517">
    <property type="component" value="Chromosome"/>
</dbReference>
<dbReference type="GO" id="GO:0005524">
    <property type="term" value="F:ATP binding"/>
    <property type="evidence" value="ECO:0007669"/>
    <property type="project" value="InterPro"/>
</dbReference>
<dbReference type="PANTHER" id="PTHR42759:SF1">
    <property type="entry name" value="MAGNESIUM-CHELATASE SUBUNIT CHLD"/>
    <property type="match status" value="1"/>
</dbReference>
<dbReference type="AlphaFoldDB" id="A0A5J6SLQ0"/>
<dbReference type="GO" id="GO:0016887">
    <property type="term" value="F:ATP hydrolysis activity"/>
    <property type="evidence" value="ECO:0007669"/>
    <property type="project" value="InterPro"/>
</dbReference>
<dbReference type="RefSeq" id="WP_151699862.1">
    <property type="nucleotide sequence ID" value="NZ_CP031223.1"/>
</dbReference>
<accession>A0A5J6SLQ0</accession>
<dbReference type="InterPro" id="IPR003593">
    <property type="entry name" value="AAA+_ATPase"/>
</dbReference>
<dbReference type="OrthoDB" id="9808317at2"/>
<dbReference type="SUPFAM" id="SSF52540">
    <property type="entry name" value="P-loop containing nucleoside triphosphate hydrolases"/>
    <property type="match status" value="1"/>
</dbReference>
<protein>
    <submittedName>
        <fullName evidence="2">MoxR family ATPase</fullName>
    </submittedName>
</protein>
<reference evidence="2 3" key="1">
    <citation type="submission" date="2018-07" db="EMBL/GenBank/DDBJ databases">
        <title>Complete genome sequence of Psychrobacillus sp. PB01, isolated from iceberg, and comparative genome analysis of Psychrobacillus strains.</title>
        <authorList>
            <person name="Lee P.C."/>
        </authorList>
    </citation>
    <scope>NUCLEOTIDE SEQUENCE [LARGE SCALE GENOMIC DNA]</scope>
    <source>
        <strain evidence="2 3">PB01</strain>
    </source>
</reference>
<keyword evidence="3" id="KW-1185">Reference proteome</keyword>
<evidence type="ECO:0000313" key="3">
    <source>
        <dbReference type="Proteomes" id="UP000325517"/>
    </source>
</evidence>
<dbReference type="Gene3D" id="3.40.50.300">
    <property type="entry name" value="P-loop containing nucleotide triphosphate hydrolases"/>
    <property type="match status" value="1"/>
</dbReference>
<dbReference type="InterPro" id="IPR011704">
    <property type="entry name" value="ATPase_dyneun-rel_AAA"/>
</dbReference>
<dbReference type="PANTHER" id="PTHR42759">
    <property type="entry name" value="MOXR FAMILY PROTEIN"/>
    <property type="match status" value="1"/>
</dbReference>
<organism evidence="2 3">
    <name type="scientific">Psychrobacillus glaciei</name>
    <dbReference type="NCBI Taxonomy" id="2283160"/>
    <lineage>
        <taxon>Bacteria</taxon>
        <taxon>Bacillati</taxon>
        <taxon>Bacillota</taxon>
        <taxon>Bacilli</taxon>
        <taxon>Bacillales</taxon>
        <taxon>Bacillaceae</taxon>
        <taxon>Psychrobacillus</taxon>
    </lineage>
</organism>
<sequence>MIDLIEKEKKIRLNRNHSEGDRQLIGTGGYVSPNEHLLDDVLIAVTLKKPILLKGPTGAGKTKLAETVSQIFSQPVQSINCSVDLDAEALIGFKTIVLKDGLNSIEFVEGPVIEAMKKGHILYIDEINMAKSETLPILHSVLDYRRMLTNPFTGEVIKAHPDFSVIAAINEGYIGTTPMNEALKNRFVSFSIPYISGELLEKLWEDLYPYAPKELHTLMLNLADDLMEQVKQGLLSEEAASIRSLQHAMELSQFIEPLRAITYAIAEKLEDEQEKKLVLELASSWMR</sequence>
<dbReference type="EMBL" id="CP031223">
    <property type="protein sequence ID" value="QFF98930.1"/>
    <property type="molecule type" value="Genomic_DNA"/>
</dbReference>
<dbReference type="InterPro" id="IPR027417">
    <property type="entry name" value="P-loop_NTPase"/>
</dbReference>
<dbReference type="CDD" id="cd00009">
    <property type="entry name" value="AAA"/>
    <property type="match status" value="1"/>
</dbReference>
<dbReference type="InterPro" id="IPR050764">
    <property type="entry name" value="CbbQ/NirQ/NorQ/GpvN"/>
</dbReference>
<feature type="domain" description="AAA+ ATPase" evidence="1">
    <location>
        <begin position="47"/>
        <end position="198"/>
    </location>
</feature>
<dbReference type="SMART" id="SM00382">
    <property type="entry name" value="AAA"/>
    <property type="match status" value="1"/>
</dbReference>